<dbReference type="EMBL" id="FNNH01000032">
    <property type="protein sequence ID" value="SDW84511.1"/>
    <property type="molecule type" value="Genomic_DNA"/>
</dbReference>
<evidence type="ECO:0000313" key="1">
    <source>
        <dbReference type="EMBL" id="SDW84511.1"/>
    </source>
</evidence>
<gene>
    <name evidence="1" type="ORF">SAMN05421882_10325</name>
</gene>
<evidence type="ECO:0000313" key="2">
    <source>
        <dbReference type="Proteomes" id="UP000183454"/>
    </source>
</evidence>
<organism evidence="1 2">
    <name type="scientific">Nitrosomonas communis</name>
    <dbReference type="NCBI Taxonomy" id="44574"/>
    <lineage>
        <taxon>Bacteria</taxon>
        <taxon>Pseudomonadati</taxon>
        <taxon>Pseudomonadota</taxon>
        <taxon>Betaproteobacteria</taxon>
        <taxon>Nitrosomonadales</taxon>
        <taxon>Nitrosomonadaceae</taxon>
        <taxon>Nitrosomonas</taxon>
    </lineage>
</organism>
<dbReference type="AlphaFoldDB" id="A0A1H2WVB9"/>
<sequence length="102" mass="11534">MALILPHRLCSEAFSIYHPWIADLGERVIAYRARHAIILYPLACYSLSYSPYTLPQNSSSWSLAITLFASLEVFLVFPLKPDKSHSTNPDKLEQSICSLFST</sequence>
<accession>A0A1H2WVB9</accession>
<name>A0A1H2WVB9_9PROT</name>
<protein>
    <submittedName>
        <fullName evidence="1">Uncharacterized protein</fullName>
    </submittedName>
</protein>
<proteinExistence type="predicted"/>
<dbReference type="Proteomes" id="UP000183454">
    <property type="component" value="Unassembled WGS sequence"/>
</dbReference>
<reference evidence="1 2" key="1">
    <citation type="submission" date="2016-10" db="EMBL/GenBank/DDBJ databases">
        <authorList>
            <person name="de Groot N.N."/>
        </authorList>
    </citation>
    <scope>NUCLEOTIDE SEQUENCE [LARGE SCALE GENOMIC DNA]</scope>
    <source>
        <strain evidence="1 2">Nm110</strain>
    </source>
</reference>